<name>A0ABY7DJD7_MYAAR</name>
<dbReference type="PANTHER" id="PTHR11256">
    <property type="entry name" value="BCL-2 RELATED"/>
    <property type="match status" value="1"/>
</dbReference>
<keyword evidence="5" id="KW-1185">Reference proteome</keyword>
<dbReference type="SUPFAM" id="SSF56854">
    <property type="entry name" value="Bcl-2 inhibitors of programmed cell death"/>
    <property type="match status" value="1"/>
</dbReference>
<dbReference type="InterPro" id="IPR036834">
    <property type="entry name" value="Bcl-2-like_sf"/>
</dbReference>
<dbReference type="PANTHER" id="PTHR11256:SF50">
    <property type="entry name" value="APOPTOSIS REGULATOR CED-9"/>
    <property type="match status" value="1"/>
</dbReference>
<dbReference type="Gene3D" id="1.10.437.10">
    <property type="entry name" value="Blc2-like"/>
    <property type="match status" value="1"/>
</dbReference>
<feature type="domain" description="Bcl-2 Bcl-2 homology region 1-3" evidence="3">
    <location>
        <begin position="81"/>
        <end position="179"/>
    </location>
</feature>
<evidence type="ECO:0000313" key="5">
    <source>
        <dbReference type="Proteomes" id="UP001164746"/>
    </source>
</evidence>
<keyword evidence="2" id="KW-0053">Apoptosis</keyword>
<dbReference type="Pfam" id="PF00452">
    <property type="entry name" value="Bcl-2"/>
    <property type="match status" value="1"/>
</dbReference>
<organism evidence="4 5">
    <name type="scientific">Mya arenaria</name>
    <name type="common">Soft-shell clam</name>
    <dbReference type="NCBI Taxonomy" id="6604"/>
    <lineage>
        <taxon>Eukaryota</taxon>
        <taxon>Metazoa</taxon>
        <taxon>Spiralia</taxon>
        <taxon>Lophotrochozoa</taxon>
        <taxon>Mollusca</taxon>
        <taxon>Bivalvia</taxon>
        <taxon>Autobranchia</taxon>
        <taxon>Heteroconchia</taxon>
        <taxon>Euheterodonta</taxon>
        <taxon>Imparidentia</taxon>
        <taxon>Neoheterodontei</taxon>
        <taxon>Myida</taxon>
        <taxon>Myoidea</taxon>
        <taxon>Myidae</taxon>
        <taxon>Mya</taxon>
    </lineage>
</organism>
<sequence>MSDFVSMTELITQDYLCYQLQKSGYDFETFSKWPTVYCQGCKSKLETDVFTRCFTCEDSKMYTVPEEKSDEAQCQRELKLMRKTCDIFEDDFEKGFEIDTANINPNKATVLITLLQEADNLFKNETNSKGIVYLLIISGELAKKCAEKGYDSEVNSIQRITSWYINEKLGPWINEHGGWDSAPAKPRQYFQ</sequence>
<dbReference type="InterPro" id="IPR026298">
    <property type="entry name" value="Bcl-2_fam"/>
</dbReference>
<dbReference type="InterPro" id="IPR046371">
    <property type="entry name" value="Bcl-2_BH1-3"/>
</dbReference>
<dbReference type="SMART" id="SM00337">
    <property type="entry name" value="BCL"/>
    <property type="match status" value="1"/>
</dbReference>
<comment type="similarity">
    <text evidence="1">Belongs to the Bcl-2 family.</text>
</comment>
<dbReference type="PROSITE" id="PS50062">
    <property type="entry name" value="BCL2_FAMILY"/>
    <property type="match status" value="1"/>
</dbReference>
<dbReference type="InterPro" id="IPR002475">
    <property type="entry name" value="Bcl2-like"/>
</dbReference>
<evidence type="ECO:0000256" key="1">
    <source>
        <dbReference type="ARBA" id="ARBA00009458"/>
    </source>
</evidence>
<accession>A0ABY7DJD7</accession>
<gene>
    <name evidence="4" type="ORF">MAR_007591</name>
</gene>
<protein>
    <submittedName>
        <fullName evidence="4">B2CL1-like protein</fullName>
    </submittedName>
</protein>
<dbReference type="EMBL" id="CP111012">
    <property type="protein sequence ID" value="WAQ95120.1"/>
    <property type="molecule type" value="Genomic_DNA"/>
</dbReference>
<dbReference type="Proteomes" id="UP001164746">
    <property type="component" value="Chromosome 1"/>
</dbReference>
<reference evidence="4" key="1">
    <citation type="submission" date="2022-11" db="EMBL/GenBank/DDBJ databases">
        <title>Centuries of genome instability and evolution in soft-shell clam transmissible cancer (bioRxiv).</title>
        <authorList>
            <person name="Hart S.F.M."/>
            <person name="Yonemitsu M.A."/>
            <person name="Giersch R.M."/>
            <person name="Beal B.F."/>
            <person name="Arriagada G."/>
            <person name="Davis B.W."/>
            <person name="Ostrander E.A."/>
            <person name="Goff S.P."/>
            <person name="Metzger M.J."/>
        </authorList>
    </citation>
    <scope>NUCLEOTIDE SEQUENCE</scope>
    <source>
        <strain evidence="4">MELC-2E11</strain>
        <tissue evidence="4">Siphon/mantle</tissue>
    </source>
</reference>
<evidence type="ECO:0000259" key="3">
    <source>
        <dbReference type="SMART" id="SM00337"/>
    </source>
</evidence>
<evidence type="ECO:0000313" key="4">
    <source>
        <dbReference type="EMBL" id="WAQ95120.1"/>
    </source>
</evidence>
<proteinExistence type="inferred from homology"/>
<evidence type="ECO:0000256" key="2">
    <source>
        <dbReference type="ARBA" id="ARBA00022703"/>
    </source>
</evidence>